<comment type="subcellular location">
    <subcellularLocation>
        <location evidence="1">Cell membrane</location>
    </subcellularLocation>
</comment>
<dbReference type="SUPFAM" id="SSF53448">
    <property type="entry name" value="Nucleotide-diphospho-sugar transferases"/>
    <property type="match status" value="1"/>
</dbReference>
<organism evidence="7 8">
    <name type="scientific">Stieleria magnilauensis</name>
    <dbReference type="NCBI Taxonomy" id="2527963"/>
    <lineage>
        <taxon>Bacteria</taxon>
        <taxon>Pseudomonadati</taxon>
        <taxon>Planctomycetota</taxon>
        <taxon>Planctomycetia</taxon>
        <taxon>Pirellulales</taxon>
        <taxon>Pirellulaceae</taxon>
        <taxon>Stieleria</taxon>
    </lineage>
</organism>
<evidence type="ECO:0000313" key="7">
    <source>
        <dbReference type="EMBL" id="QDV81843.1"/>
    </source>
</evidence>
<feature type="domain" description="Glycosyltransferase 2-like" evidence="6">
    <location>
        <begin position="7"/>
        <end position="103"/>
    </location>
</feature>
<dbReference type="CDD" id="cd02522">
    <property type="entry name" value="GT_2_like_a"/>
    <property type="match status" value="1"/>
</dbReference>
<sequence length="228" mass="25377">MTPQQVSVIIPALNEAERIEAAIESAWNNDAGEVIVCDGGSSDPTPELARARRAIVLTAPRGRGNQLRAGAHAATGSVLLFLHADNRLGDGCFQTLCERIDAAAQPHACWGGLKQQIEEPGLVYRLLEWGNANRIRWRGMPFGDQALFVTRTLYDRVGGFPAVPLMEDVALSKALRRQSWPMLVDGMVHIDARRWKKRGVFRQTARNWGLQLAHSLGVSESRLEKWYR</sequence>
<evidence type="ECO:0000256" key="2">
    <source>
        <dbReference type="ARBA" id="ARBA00022475"/>
    </source>
</evidence>
<dbReference type="PANTHER" id="PTHR43646">
    <property type="entry name" value="GLYCOSYLTRANSFERASE"/>
    <property type="match status" value="1"/>
</dbReference>
<dbReference type="Gene3D" id="3.90.550.10">
    <property type="entry name" value="Spore Coat Polysaccharide Biosynthesis Protein SpsA, Chain A"/>
    <property type="match status" value="1"/>
</dbReference>
<keyword evidence="2" id="KW-1003">Cell membrane</keyword>
<keyword evidence="3" id="KW-0328">Glycosyltransferase</keyword>
<dbReference type="InterPro" id="IPR001173">
    <property type="entry name" value="Glyco_trans_2-like"/>
</dbReference>
<dbReference type="NCBIfam" id="TIGR04283">
    <property type="entry name" value="glyco_like_mftF"/>
    <property type="match status" value="1"/>
</dbReference>
<keyword evidence="4" id="KW-0808">Transferase</keyword>
<keyword evidence="5" id="KW-0472">Membrane</keyword>
<evidence type="ECO:0000259" key="6">
    <source>
        <dbReference type="Pfam" id="PF00535"/>
    </source>
</evidence>
<evidence type="ECO:0000256" key="1">
    <source>
        <dbReference type="ARBA" id="ARBA00004236"/>
    </source>
</evidence>
<gene>
    <name evidence="7" type="ORF">TBK1r_07650</name>
</gene>
<dbReference type="InterPro" id="IPR029044">
    <property type="entry name" value="Nucleotide-diphossugar_trans"/>
</dbReference>
<dbReference type="EMBL" id="CP036432">
    <property type="protein sequence ID" value="QDV81843.1"/>
    <property type="molecule type" value="Genomic_DNA"/>
</dbReference>
<proteinExistence type="predicted"/>
<dbReference type="Pfam" id="PF00535">
    <property type="entry name" value="Glycos_transf_2"/>
    <property type="match status" value="1"/>
</dbReference>
<evidence type="ECO:0000313" key="8">
    <source>
        <dbReference type="Proteomes" id="UP000318081"/>
    </source>
</evidence>
<dbReference type="RefSeq" id="WP_145207582.1">
    <property type="nucleotide sequence ID" value="NZ_CP036432.1"/>
</dbReference>
<evidence type="ECO:0000256" key="4">
    <source>
        <dbReference type="ARBA" id="ARBA00022679"/>
    </source>
</evidence>
<protein>
    <submittedName>
        <fullName evidence="7">N-glycosyltransferase</fullName>
    </submittedName>
</protein>
<dbReference type="PANTHER" id="PTHR43646:SF2">
    <property type="entry name" value="GLYCOSYLTRANSFERASE 2-LIKE DOMAIN-CONTAINING PROTEIN"/>
    <property type="match status" value="1"/>
</dbReference>
<dbReference type="Proteomes" id="UP000318081">
    <property type="component" value="Chromosome"/>
</dbReference>
<evidence type="ECO:0000256" key="5">
    <source>
        <dbReference type="ARBA" id="ARBA00023136"/>
    </source>
</evidence>
<reference evidence="7 8" key="1">
    <citation type="submission" date="2019-02" db="EMBL/GenBank/DDBJ databases">
        <title>Deep-cultivation of Planctomycetes and their phenomic and genomic characterization uncovers novel biology.</title>
        <authorList>
            <person name="Wiegand S."/>
            <person name="Jogler M."/>
            <person name="Boedeker C."/>
            <person name="Pinto D."/>
            <person name="Vollmers J."/>
            <person name="Rivas-Marin E."/>
            <person name="Kohn T."/>
            <person name="Peeters S.H."/>
            <person name="Heuer A."/>
            <person name="Rast P."/>
            <person name="Oberbeckmann S."/>
            <person name="Bunk B."/>
            <person name="Jeske O."/>
            <person name="Meyerdierks A."/>
            <person name="Storesund J.E."/>
            <person name="Kallscheuer N."/>
            <person name="Luecker S."/>
            <person name="Lage O.M."/>
            <person name="Pohl T."/>
            <person name="Merkel B.J."/>
            <person name="Hornburger P."/>
            <person name="Mueller R.-W."/>
            <person name="Bruemmer F."/>
            <person name="Labrenz M."/>
            <person name="Spormann A.M."/>
            <person name="Op den Camp H."/>
            <person name="Overmann J."/>
            <person name="Amann R."/>
            <person name="Jetten M.S.M."/>
            <person name="Mascher T."/>
            <person name="Medema M.H."/>
            <person name="Devos D.P."/>
            <person name="Kaster A.-K."/>
            <person name="Ovreas L."/>
            <person name="Rohde M."/>
            <person name="Galperin M.Y."/>
            <person name="Jogler C."/>
        </authorList>
    </citation>
    <scope>NUCLEOTIDE SEQUENCE [LARGE SCALE GENOMIC DNA]</scope>
    <source>
        <strain evidence="7 8">TBK1r</strain>
    </source>
</reference>
<evidence type="ECO:0000256" key="3">
    <source>
        <dbReference type="ARBA" id="ARBA00022676"/>
    </source>
</evidence>
<name>A0ABX5XIN5_9BACT</name>
<accession>A0ABX5XIN5</accession>
<dbReference type="InterPro" id="IPR026461">
    <property type="entry name" value="Trfase_2_rSAM/seldom_assoc"/>
</dbReference>
<keyword evidence="8" id="KW-1185">Reference proteome</keyword>